<organism evidence="7 8">
    <name type="scientific">Sphaerochaeta halotolerans</name>
    <dbReference type="NCBI Taxonomy" id="2293840"/>
    <lineage>
        <taxon>Bacteria</taxon>
        <taxon>Pseudomonadati</taxon>
        <taxon>Spirochaetota</taxon>
        <taxon>Spirochaetia</taxon>
        <taxon>Spirochaetales</taxon>
        <taxon>Sphaerochaetaceae</taxon>
        <taxon>Sphaerochaeta</taxon>
    </lineage>
</organism>
<name>A0A372MLI7_9SPIR</name>
<dbReference type="SUPFAM" id="SSF161098">
    <property type="entry name" value="MetI-like"/>
    <property type="match status" value="2"/>
</dbReference>
<keyword evidence="5" id="KW-0813">Transport</keyword>
<dbReference type="GO" id="GO:0005886">
    <property type="term" value="C:plasma membrane"/>
    <property type="evidence" value="ECO:0007669"/>
    <property type="project" value="UniProtKB-SubCell"/>
</dbReference>
<dbReference type="InterPro" id="IPR035906">
    <property type="entry name" value="MetI-like_sf"/>
</dbReference>
<evidence type="ECO:0000313" key="7">
    <source>
        <dbReference type="EMBL" id="RFU96040.1"/>
    </source>
</evidence>
<dbReference type="EMBL" id="QUWK01000001">
    <property type="protein sequence ID" value="RFU96040.1"/>
    <property type="molecule type" value="Genomic_DNA"/>
</dbReference>
<dbReference type="Gene3D" id="1.10.3720.10">
    <property type="entry name" value="MetI-like"/>
    <property type="match status" value="2"/>
</dbReference>
<keyword evidence="4 5" id="KW-0472">Membrane</keyword>
<evidence type="ECO:0000256" key="2">
    <source>
        <dbReference type="ARBA" id="ARBA00022692"/>
    </source>
</evidence>
<dbReference type="InterPro" id="IPR000515">
    <property type="entry name" value="MetI-like"/>
</dbReference>
<feature type="transmembrane region" description="Helical" evidence="5">
    <location>
        <begin position="664"/>
        <end position="687"/>
    </location>
</feature>
<keyword evidence="8" id="KW-1185">Reference proteome</keyword>
<evidence type="ECO:0000256" key="3">
    <source>
        <dbReference type="ARBA" id="ARBA00022989"/>
    </source>
</evidence>
<keyword evidence="2 5" id="KW-0812">Transmembrane</keyword>
<feature type="transmembrane region" description="Helical" evidence="5">
    <location>
        <begin position="256"/>
        <end position="283"/>
    </location>
</feature>
<evidence type="ECO:0000256" key="5">
    <source>
        <dbReference type="RuleBase" id="RU363032"/>
    </source>
</evidence>
<feature type="transmembrane region" description="Helical" evidence="5">
    <location>
        <begin position="436"/>
        <end position="456"/>
    </location>
</feature>
<dbReference type="PANTHER" id="PTHR43496">
    <property type="entry name" value="PROTEIN LPLB"/>
    <property type="match status" value="1"/>
</dbReference>
<feature type="transmembrane region" description="Helical" evidence="5">
    <location>
        <begin position="337"/>
        <end position="360"/>
    </location>
</feature>
<feature type="transmembrane region" description="Helical" evidence="5">
    <location>
        <begin position="385"/>
        <end position="407"/>
    </location>
</feature>
<dbReference type="PROSITE" id="PS50928">
    <property type="entry name" value="ABC_TM1"/>
    <property type="match status" value="2"/>
</dbReference>
<feature type="domain" description="ABC transmembrane type-1" evidence="6">
    <location>
        <begin position="258"/>
        <end position="457"/>
    </location>
</feature>
<comment type="similarity">
    <text evidence="5">Belongs to the binding-protein-dependent transport system permease family.</text>
</comment>
<feature type="transmembrane region" description="Helical" evidence="5">
    <location>
        <begin position="707"/>
        <end position="732"/>
    </location>
</feature>
<comment type="caution">
    <text evidence="7">The sequence shown here is derived from an EMBL/GenBank/DDBJ whole genome shotgun (WGS) entry which is preliminary data.</text>
</comment>
<dbReference type="PANTHER" id="PTHR43496:SF1">
    <property type="entry name" value="POLYGALACTURONAN_RHAMNOGALACTURONAN TRANSPORT SYSTEM PERMEASE PROTEIN YTEP"/>
    <property type="match status" value="1"/>
</dbReference>
<dbReference type="CDD" id="cd06261">
    <property type="entry name" value="TM_PBP2"/>
    <property type="match status" value="2"/>
</dbReference>
<feature type="transmembrane region" description="Helical" evidence="5">
    <location>
        <begin position="181"/>
        <end position="200"/>
    </location>
</feature>
<gene>
    <name evidence="7" type="ORF">DYP60_00175</name>
</gene>
<feature type="transmembrane region" description="Helical" evidence="5">
    <location>
        <begin position="576"/>
        <end position="595"/>
    </location>
</feature>
<dbReference type="AlphaFoldDB" id="A0A372MLI7"/>
<dbReference type="Proteomes" id="UP000264002">
    <property type="component" value="Unassembled WGS sequence"/>
</dbReference>
<comment type="subcellular location">
    <subcellularLocation>
        <location evidence="1 5">Cell membrane</location>
        <topology evidence="1 5">Multi-pass membrane protein</topology>
    </subcellularLocation>
</comment>
<feature type="transmembrane region" description="Helical" evidence="5">
    <location>
        <begin position="295"/>
        <end position="317"/>
    </location>
</feature>
<reference evidence="8" key="1">
    <citation type="submission" date="2018-08" db="EMBL/GenBank/DDBJ databases">
        <authorList>
            <person name="Grouzdev D.S."/>
            <person name="Krutkina M.S."/>
        </authorList>
    </citation>
    <scope>NUCLEOTIDE SEQUENCE [LARGE SCALE GENOMIC DNA]</scope>
    <source>
        <strain evidence="8">4-11</strain>
    </source>
</reference>
<dbReference type="RefSeq" id="WP_117328858.1">
    <property type="nucleotide sequence ID" value="NZ_QUWK01000001.1"/>
</dbReference>
<evidence type="ECO:0000259" key="6">
    <source>
        <dbReference type="PROSITE" id="PS50928"/>
    </source>
</evidence>
<evidence type="ECO:0000256" key="1">
    <source>
        <dbReference type="ARBA" id="ARBA00004651"/>
    </source>
</evidence>
<feature type="transmembrane region" description="Helical" evidence="5">
    <location>
        <begin position="207"/>
        <end position="228"/>
    </location>
</feature>
<evidence type="ECO:0000256" key="4">
    <source>
        <dbReference type="ARBA" id="ARBA00023136"/>
    </source>
</evidence>
<dbReference type="Pfam" id="PF00528">
    <property type="entry name" value="BPD_transp_1"/>
    <property type="match status" value="2"/>
</dbReference>
<feature type="transmembrane region" description="Helical" evidence="5">
    <location>
        <begin position="492"/>
        <end position="518"/>
    </location>
</feature>
<evidence type="ECO:0000313" key="8">
    <source>
        <dbReference type="Proteomes" id="UP000264002"/>
    </source>
</evidence>
<accession>A0A372MLI7</accession>
<reference evidence="7 8" key="2">
    <citation type="submission" date="2018-09" db="EMBL/GenBank/DDBJ databases">
        <title>Genome of Sphaerochaeta halotolerans strain 4-11.</title>
        <authorList>
            <person name="Nazina T.N."/>
            <person name="Sokolova D.S."/>
        </authorList>
    </citation>
    <scope>NUCLEOTIDE SEQUENCE [LARGE SCALE GENOMIC DNA]</scope>
    <source>
        <strain evidence="7 8">4-11</strain>
    </source>
</reference>
<keyword evidence="3 5" id="KW-1133">Transmembrane helix</keyword>
<feature type="transmembrane region" description="Helical" evidence="5">
    <location>
        <begin position="601"/>
        <end position="617"/>
    </location>
</feature>
<protein>
    <submittedName>
        <fullName evidence="7">Iron ABC transporter permease</fullName>
    </submittedName>
</protein>
<feature type="transmembrane region" description="Helical" evidence="5">
    <location>
        <begin position="542"/>
        <end position="564"/>
    </location>
</feature>
<sequence>MFTKKRILQFCTAALIFLLADFWMYSTLSSDFRAYEAERNFNEIELFAKTVPDERTAQDFAQWVPTVKDIIPGARALYLAFDEQNFNFIAESGSETARALFQAYNSTPDFQKAMESVYYLEPMKLGSTYQADYSLDPDTISADTIRSQVYFVPVVDETGYQVSGAAMILVPTSTATGYSNLLKTLFIAAAVVFLGILLVLTFTRDPLTGFMVLGLFGIVIVFIAYPLIEAIRLSFMKDGVFSLQTWKESLSPTYLVALWGSLRLGVLTATISTLVGFIFAFLIERTRFKQKKLMTTMATMPVISPPFSLSLSIILLFGNNGLISKQLLHLDTSIYGLGGLTLVQVIGMFPIAFMTISGVLRQIDSTVEDASLDLSATRWQTFKEITLPLSVPGILSAWLLVFTNSLADFANPLLLSGDYRVLSTEAYMLVTGRSNLGAGSALSFILLMPTLTAFLVQRNWVAKKSYVTVTGKPSTTLTELTNKPVRITMETFSWIFLGFIASLYLTIVAGCFVVNWGIDYSFTLANWGEALARGWTSIRDTVTLAAIATPIAGLLAMLAAMLIVRKNFPGKRILEMLIMTPYAIPGTLIGISYILAFNRQPLLLVGTGAIIVINYIIRELPVGLENGITALHQIDPAIEESAADLGADVPTVFRTIVLPLIRPAFLSSMSYTFVRSMTAVSAIIFLISARWNHLTVLIFNFSENLRFGLASVLSTILIVIVLSVWALMQIVVRDDKLTQKTISTR</sequence>
<feature type="domain" description="ABC transmembrane type-1" evidence="6">
    <location>
        <begin position="538"/>
        <end position="728"/>
    </location>
</feature>
<proteinExistence type="inferred from homology"/>
<dbReference type="GO" id="GO:0055085">
    <property type="term" value="P:transmembrane transport"/>
    <property type="evidence" value="ECO:0007669"/>
    <property type="project" value="InterPro"/>
</dbReference>